<keyword evidence="1" id="KW-0472">Membrane</keyword>
<keyword evidence="1" id="KW-1133">Transmembrane helix</keyword>
<gene>
    <name evidence="2" type="ORF">MENT_LOCUS27452</name>
</gene>
<accession>A0A6V7VLP8</accession>
<protein>
    <submittedName>
        <fullName evidence="2">Uncharacterized protein</fullName>
    </submittedName>
</protein>
<comment type="caution">
    <text evidence="2">The sequence shown here is derived from an EMBL/GenBank/DDBJ whole genome shotgun (WGS) entry which is preliminary data.</text>
</comment>
<dbReference type="AlphaFoldDB" id="A0A6V7VLP8"/>
<feature type="transmembrane region" description="Helical" evidence="1">
    <location>
        <begin position="65"/>
        <end position="83"/>
    </location>
</feature>
<sequence length="87" mass="9749">MNFSSEKPPASVDAVIEQIQTLAGEIHQLGKEVGSRVSKVGARGEQTVTHFDSTFGEIGNNLWKYFWIFTIFGYFVVFGLFIGKNIF</sequence>
<dbReference type="Proteomes" id="UP000580250">
    <property type="component" value="Unassembled WGS sequence"/>
</dbReference>
<keyword evidence="1" id="KW-0812">Transmembrane</keyword>
<reference evidence="2 3" key="1">
    <citation type="submission" date="2020-08" db="EMBL/GenBank/DDBJ databases">
        <authorList>
            <person name="Koutsovoulos G."/>
            <person name="Danchin GJ E."/>
        </authorList>
    </citation>
    <scope>NUCLEOTIDE SEQUENCE [LARGE SCALE GENOMIC DNA]</scope>
</reference>
<dbReference type="EMBL" id="CAJEWN010000259">
    <property type="protein sequence ID" value="CAD2175712.1"/>
    <property type="molecule type" value="Genomic_DNA"/>
</dbReference>
<proteinExistence type="predicted"/>
<organism evidence="2 3">
    <name type="scientific">Meloidogyne enterolobii</name>
    <name type="common">Root-knot nematode worm</name>
    <name type="synonym">Meloidogyne mayaguensis</name>
    <dbReference type="NCBI Taxonomy" id="390850"/>
    <lineage>
        <taxon>Eukaryota</taxon>
        <taxon>Metazoa</taxon>
        <taxon>Ecdysozoa</taxon>
        <taxon>Nematoda</taxon>
        <taxon>Chromadorea</taxon>
        <taxon>Rhabditida</taxon>
        <taxon>Tylenchina</taxon>
        <taxon>Tylenchomorpha</taxon>
        <taxon>Tylenchoidea</taxon>
        <taxon>Meloidogynidae</taxon>
        <taxon>Meloidogyninae</taxon>
        <taxon>Meloidogyne</taxon>
    </lineage>
</organism>
<evidence type="ECO:0000313" key="3">
    <source>
        <dbReference type="Proteomes" id="UP000580250"/>
    </source>
</evidence>
<name>A0A6V7VLP8_MELEN</name>
<evidence type="ECO:0000256" key="1">
    <source>
        <dbReference type="SAM" id="Phobius"/>
    </source>
</evidence>
<evidence type="ECO:0000313" key="2">
    <source>
        <dbReference type="EMBL" id="CAD2175712.1"/>
    </source>
</evidence>